<dbReference type="EMBL" id="VLTJ01000004">
    <property type="protein sequence ID" value="TSH98595.1"/>
    <property type="molecule type" value="Genomic_DNA"/>
</dbReference>
<sequence>MATITTERPARAGKRSHLWANTYRLGVKELWSLWRDPMMLILIVYVFTLSVYTAATAMPETLHLAPIAIVDEDQSPLSGRIASAFYPPYFTPPETATLNEIDAGLDAGRYTFAVVIPPNLQRDVLAGRAAEIQVNVDATRMSQAFTGNGYIQQIITAEVNEFVARYRQSAAPAVELQLRARFNPTLNQSWFGALMQIINNVTMLSIILTGAALIREREHGTIEHLLVMPVTPTEIMLAKVWSMGLVVLVAATFSLIVVVRGALGVPIAGSIPLFVAGAALNLFATTALGIFLATIARSMPQFGMLLVLVLLPLQMLSGGSTPRESMPDVVQNIMLLAPTTHFVELGQAILFRGAGFDVVWVQFVAMAVIGAVFFAVSLARFRKTLSRMA</sequence>
<evidence type="ECO:0000313" key="11">
    <source>
        <dbReference type="Proteomes" id="UP000318405"/>
    </source>
</evidence>
<gene>
    <name evidence="10" type="ORF">FOZ76_02260</name>
</gene>
<keyword evidence="3" id="KW-0813">Transport</keyword>
<dbReference type="OrthoDB" id="9808686at2"/>
<evidence type="ECO:0000256" key="7">
    <source>
        <dbReference type="ARBA" id="ARBA00023136"/>
    </source>
</evidence>
<proteinExistence type="inferred from homology"/>
<dbReference type="RefSeq" id="WP_143946502.1">
    <property type="nucleotide sequence ID" value="NZ_BAABMB010000001.1"/>
</dbReference>
<dbReference type="AlphaFoldDB" id="A0A556B1I2"/>
<dbReference type="PROSITE" id="PS51012">
    <property type="entry name" value="ABC_TM2"/>
    <property type="match status" value="1"/>
</dbReference>
<evidence type="ECO:0000256" key="3">
    <source>
        <dbReference type="ARBA" id="ARBA00022448"/>
    </source>
</evidence>
<dbReference type="PANTHER" id="PTHR30294">
    <property type="entry name" value="MEMBRANE COMPONENT OF ABC TRANSPORTER YHHJ-RELATED"/>
    <property type="match status" value="1"/>
</dbReference>
<dbReference type="Pfam" id="PF12698">
    <property type="entry name" value="ABC2_membrane_3"/>
    <property type="match status" value="1"/>
</dbReference>
<reference evidence="10 11" key="1">
    <citation type="submission" date="2019-07" db="EMBL/GenBank/DDBJ databases">
        <title>Qingshengfaniella alkalisoli gen. nov., sp. nov., isolated from saline soil.</title>
        <authorList>
            <person name="Xu L."/>
            <person name="Huang X.-X."/>
            <person name="Sun J.-Q."/>
        </authorList>
    </citation>
    <scope>NUCLEOTIDE SEQUENCE [LARGE SCALE GENOMIC DNA]</scope>
    <source>
        <strain evidence="10 11">DSM 27279</strain>
    </source>
</reference>
<feature type="transmembrane region" description="Helical" evidence="8">
    <location>
        <begin position="235"/>
        <end position="259"/>
    </location>
</feature>
<accession>A0A556B1I2</accession>
<dbReference type="GO" id="GO:0140359">
    <property type="term" value="F:ABC-type transporter activity"/>
    <property type="evidence" value="ECO:0007669"/>
    <property type="project" value="InterPro"/>
</dbReference>
<feature type="transmembrane region" description="Helical" evidence="8">
    <location>
        <begin position="190"/>
        <end position="214"/>
    </location>
</feature>
<keyword evidence="11" id="KW-1185">Reference proteome</keyword>
<dbReference type="Proteomes" id="UP000318405">
    <property type="component" value="Unassembled WGS sequence"/>
</dbReference>
<evidence type="ECO:0000256" key="8">
    <source>
        <dbReference type="SAM" id="Phobius"/>
    </source>
</evidence>
<evidence type="ECO:0000259" key="9">
    <source>
        <dbReference type="PROSITE" id="PS51012"/>
    </source>
</evidence>
<comment type="similarity">
    <text evidence="2">Belongs to the ABC-2 integral membrane protein family.</text>
</comment>
<organism evidence="10 11">
    <name type="scientific">Verticiella sediminum</name>
    <dbReference type="NCBI Taxonomy" id="1247510"/>
    <lineage>
        <taxon>Bacteria</taxon>
        <taxon>Pseudomonadati</taxon>
        <taxon>Pseudomonadota</taxon>
        <taxon>Betaproteobacteria</taxon>
        <taxon>Burkholderiales</taxon>
        <taxon>Alcaligenaceae</taxon>
        <taxon>Verticiella</taxon>
    </lineage>
</organism>
<dbReference type="GO" id="GO:0005886">
    <property type="term" value="C:plasma membrane"/>
    <property type="evidence" value="ECO:0007669"/>
    <property type="project" value="UniProtKB-SubCell"/>
</dbReference>
<dbReference type="InterPro" id="IPR051449">
    <property type="entry name" value="ABC-2_transporter_component"/>
</dbReference>
<dbReference type="InterPro" id="IPR047817">
    <property type="entry name" value="ABC2_TM_bact-type"/>
</dbReference>
<keyword evidence="4" id="KW-1003">Cell membrane</keyword>
<feature type="transmembrane region" description="Helical" evidence="8">
    <location>
        <begin position="271"/>
        <end position="295"/>
    </location>
</feature>
<protein>
    <submittedName>
        <fullName evidence="10">ABC transporter permease</fullName>
    </submittedName>
</protein>
<dbReference type="InterPro" id="IPR013525">
    <property type="entry name" value="ABC2_TM"/>
</dbReference>
<evidence type="ECO:0000256" key="6">
    <source>
        <dbReference type="ARBA" id="ARBA00022989"/>
    </source>
</evidence>
<keyword evidence="7 8" id="KW-0472">Membrane</keyword>
<evidence type="ECO:0000256" key="1">
    <source>
        <dbReference type="ARBA" id="ARBA00004651"/>
    </source>
</evidence>
<feature type="transmembrane region" description="Helical" evidence="8">
    <location>
        <begin position="302"/>
        <end position="320"/>
    </location>
</feature>
<feature type="transmembrane region" description="Helical" evidence="8">
    <location>
        <begin position="38"/>
        <end position="55"/>
    </location>
</feature>
<comment type="subcellular location">
    <subcellularLocation>
        <location evidence="1">Cell membrane</location>
        <topology evidence="1">Multi-pass membrane protein</topology>
    </subcellularLocation>
</comment>
<dbReference type="Gene3D" id="3.40.1710.10">
    <property type="entry name" value="abc type-2 transporter like domain"/>
    <property type="match status" value="1"/>
</dbReference>
<dbReference type="PANTHER" id="PTHR30294:SF47">
    <property type="entry name" value="INNER MEMBRANE TRANSPORT PERMEASE YHHJ"/>
    <property type="match status" value="1"/>
</dbReference>
<comment type="caution">
    <text evidence="10">The sequence shown here is derived from an EMBL/GenBank/DDBJ whole genome shotgun (WGS) entry which is preliminary data.</text>
</comment>
<evidence type="ECO:0000256" key="2">
    <source>
        <dbReference type="ARBA" id="ARBA00007783"/>
    </source>
</evidence>
<feature type="domain" description="ABC transmembrane type-2" evidence="9">
    <location>
        <begin position="148"/>
        <end position="384"/>
    </location>
</feature>
<keyword evidence="5 8" id="KW-0812">Transmembrane</keyword>
<feature type="transmembrane region" description="Helical" evidence="8">
    <location>
        <begin position="359"/>
        <end position="379"/>
    </location>
</feature>
<name>A0A556B1I2_9BURK</name>
<evidence type="ECO:0000313" key="10">
    <source>
        <dbReference type="EMBL" id="TSH98595.1"/>
    </source>
</evidence>
<evidence type="ECO:0000256" key="5">
    <source>
        <dbReference type="ARBA" id="ARBA00022692"/>
    </source>
</evidence>
<evidence type="ECO:0000256" key="4">
    <source>
        <dbReference type="ARBA" id="ARBA00022475"/>
    </source>
</evidence>
<keyword evidence="6 8" id="KW-1133">Transmembrane helix</keyword>